<dbReference type="NCBIfam" id="NF033842">
    <property type="entry name" value="small_MgtS"/>
    <property type="match status" value="1"/>
</dbReference>
<comment type="caution">
    <text evidence="2">The sequence shown here is derived from an EMBL/GenBank/DDBJ whole genome shotgun (WGS) entry which is preliminary data.</text>
</comment>
<keyword evidence="1" id="KW-0472">Membrane</keyword>
<accession>A0A4R6EEA2</accession>
<evidence type="ECO:0008006" key="4">
    <source>
        <dbReference type="Google" id="ProtNLM"/>
    </source>
</evidence>
<evidence type="ECO:0000313" key="2">
    <source>
        <dbReference type="EMBL" id="TDN56554.1"/>
    </source>
</evidence>
<dbReference type="Proteomes" id="UP000295530">
    <property type="component" value="Unassembled WGS sequence"/>
</dbReference>
<reference evidence="2 3" key="1">
    <citation type="submission" date="2019-03" db="EMBL/GenBank/DDBJ databases">
        <title>Genomic analyses of the natural microbiome of Caenorhabditis elegans.</title>
        <authorList>
            <person name="Samuel B."/>
        </authorList>
    </citation>
    <scope>NUCLEOTIDE SEQUENCE [LARGE SCALE GENOMIC DNA]</scope>
    <source>
        <strain evidence="2 3">BIGb0156</strain>
    </source>
</reference>
<keyword evidence="1" id="KW-0812">Transmembrane</keyword>
<proteinExistence type="predicted"/>
<dbReference type="InterPro" id="IPR047998">
    <property type="entry name" value="MgtS"/>
</dbReference>
<name>A0A4R6EEA2_SCAGO</name>
<gene>
    <name evidence="2" type="ORF">EC847_11059</name>
</gene>
<organism evidence="2 3">
    <name type="scientific">Scandinavium goeteborgense</name>
    <dbReference type="NCBI Taxonomy" id="1851514"/>
    <lineage>
        <taxon>Bacteria</taxon>
        <taxon>Pseudomonadati</taxon>
        <taxon>Pseudomonadota</taxon>
        <taxon>Gammaproteobacteria</taxon>
        <taxon>Enterobacterales</taxon>
        <taxon>Enterobacteriaceae</taxon>
        <taxon>Scandinavium</taxon>
    </lineage>
</organism>
<dbReference type="OrthoDB" id="6574591at2"/>
<dbReference type="RefSeq" id="WP_110508261.1">
    <property type="nucleotide sequence ID" value="NZ_CACSIW010000017.1"/>
</dbReference>
<protein>
    <recommendedName>
        <fullName evidence="4">Protein MgtS</fullName>
    </recommendedName>
</protein>
<keyword evidence="1" id="KW-1133">Transmembrane helix</keyword>
<evidence type="ECO:0000256" key="1">
    <source>
        <dbReference type="SAM" id="Phobius"/>
    </source>
</evidence>
<dbReference type="Pfam" id="PF22865">
    <property type="entry name" value="MgtS-like"/>
    <property type="match status" value="1"/>
</dbReference>
<evidence type="ECO:0000313" key="3">
    <source>
        <dbReference type="Proteomes" id="UP000295530"/>
    </source>
</evidence>
<dbReference type="AlphaFoldDB" id="A0A4R6EEA2"/>
<dbReference type="EMBL" id="SNVX01000010">
    <property type="protein sequence ID" value="TDN56554.1"/>
    <property type="molecule type" value="Genomic_DNA"/>
</dbReference>
<keyword evidence="3" id="KW-1185">Reference proteome</keyword>
<feature type="transmembrane region" description="Helical" evidence="1">
    <location>
        <begin position="6"/>
        <end position="25"/>
    </location>
</feature>
<sequence>MLGNMHVFMAVLGTIVFAGFLAAYFSHKWDD</sequence>